<reference evidence="2 3" key="1">
    <citation type="journal article" date="2020" name="Nature">
        <title>Six reference-quality genomes reveal evolution of bat adaptations.</title>
        <authorList>
            <person name="Jebb D."/>
            <person name="Huang Z."/>
            <person name="Pippel M."/>
            <person name="Hughes G.M."/>
            <person name="Lavrichenko K."/>
            <person name="Devanna P."/>
            <person name="Winkler S."/>
            <person name="Jermiin L.S."/>
            <person name="Skirmuntt E.C."/>
            <person name="Katzourakis A."/>
            <person name="Burkitt-Gray L."/>
            <person name="Ray D.A."/>
            <person name="Sullivan K.A.M."/>
            <person name="Roscito J.G."/>
            <person name="Kirilenko B.M."/>
            <person name="Davalos L.M."/>
            <person name="Corthals A.P."/>
            <person name="Power M.L."/>
            <person name="Jones G."/>
            <person name="Ransome R.D."/>
            <person name="Dechmann D.K.N."/>
            <person name="Locatelli A.G."/>
            <person name="Puechmaille S.J."/>
            <person name="Fedrigo O."/>
            <person name="Jarvis E.D."/>
            <person name="Hiller M."/>
            <person name="Vernes S.C."/>
            <person name="Myers E.W."/>
            <person name="Teeling E.C."/>
        </authorList>
    </citation>
    <scope>NUCLEOTIDE SEQUENCE [LARGE SCALE GENOMIC DNA]</scope>
    <source>
        <strain evidence="2">MRouAeg1</strain>
        <tissue evidence="2">Muscle</tissue>
    </source>
</reference>
<gene>
    <name evidence="2" type="ORF">HJG63_008260</name>
</gene>
<feature type="region of interest" description="Disordered" evidence="1">
    <location>
        <begin position="142"/>
        <end position="166"/>
    </location>
</feature>
<dbReference type="AlphaFoldDB" id="A0A7J8E925"/>
<dbReference type="Proteomes" id="UP000593571">
    <property type="component" value="Unassembled WGS sequence"/>
</dbReference>
<evidence type="ECO:0000313" key="2">
    <source>
        <dbReference type="EMBL" id="KAF6431785.1"/>
    </source>
</evidence>
<feature type="region of interest" description="Disordered" evidence="1">
    <location>
        <begin position="1"/>
        <end position="44"/>
    </location>
</feature>
<name>A0A7J8E925_ROUAE</name>
<evidence type="ECO:0000256" key="1">
    <source>
        <dbReference type="SAM" id="MobiDB-lite"/>
    </source>
</evidence>
<comment type="caution">
    <text evidence="2">The sequence shown here is derived from an EMBL/GenBank/DDBJ whole genome shotgun (WGS) entry which is preliminary data.</text>
</comment>
<feature type="compositionally biased region" description="Basic and acidic residues" evidence="1">
    <location>
        <begin position="1"/>
        <end position="28"/>
    </location>
</feature>
<accession>A0A7J8E925</accession>
<organism evidence="2 3">
    <name type="scientific">Rousettus aegyptiacus</name>
    <name type="common">Egyptian fruit bat</name>
    <name type="synonym">Pteropus aegyptiacus</name>
    <dbReference type="NCBI Taxonomy" id="9407"/>
    <lineage>
        <taxon>Eukaryota</taxon>
        <taxon>Metazoa</taxon>
        <taxon>Chordata</taxon>
        <taxon>Craniata</taxon>
        <taxon>Vertebrata</taxon>
        <taxon>Euteleostomi</taxon>
        <taxon>Mammalia</taxon>
        <taxon>Eutheria</taxon>
        <taxon>Laurasiatheria</taxon>
        <taxon>Chiroptera</taxon>
        <taxon>Yinpterochiroptera</taxon>
        <taxon>Pteropodoidea</taxon>
        <taxon>Pteropodidae</taxon>
        <taxon>Rousettinae</taxon>
        <taxon>Rousettus</taxon>
    </lineage>
</organism>
<keyword evidence="3" id="KW-1185">Reference proteome</keyword>
<proteinExistence type="predicted"/>
<dbReference type="EMBL" id="JACASE010000010">
    <property type="protein sequence ID" value="KAF6431785.1"/>
    <property type="molecule type" value="Genomic_DNA"/>
</dbReference>
<sequence length="166" mass="18593">MRLPLREPRGKEADRVLVPDGRRVRAERGGPPPRWEAALGPAPTPQCAWRDRARGAARPPLRCRPPPRHTCAPTAPALSFSSPLCQRKIYLSEEQIGSSCYLMARLTELPQPTPWALASGREMDFGGTTKILERHLDVSGQQGQGFNKRCRRTDQGNHGKRVLRRD</sequence>
<protein>
    <submittedName>
        <fullName evidence="2">Uncharacterized protein</fullName>
    </submittedName>
</protein>
<evidence type="ECO:0000313" key="3">
    <source>
        <dbReference type="Proteomes" id="UP000593571"/>
    </source>
</evidence>